<dbReference type="InterPro" id="IPR003593">
    <property type="entry name" value="AAA+_ATPase"/>
</dbReference>
<feature type="transmembrane region" description="Helical" evidence="9">
    <location>
        <begin position="61"/>
        <end position="80"/>
    </location>
</feature>
<evidence type="ECO:0000256" key="7">
    <source>
        <dbReference type="ARBA" id="ARBA00023136"/>
    </source>
</evidence>
<feature type="transmembrane region" description="Helical" evidence="9">
    <location>
        <begin position="738"/>
        <end position="756"/>
    </location>
</feature>
<protein>
    <recommendedName>
        <fullName evidence="10">ABC transporter domain-containing protein</fullName>
    </recommendedName>
</protein>
<evidence type="ECO:0000256" key="3">
    <source>
        <dbReference type="ARBA" id="ARBA00022692"/>
    </source>
</evidence>
<keyword evidence="2" id="KW-0813">Transport</keyword>
<dbReference type="PANTHER" id="PTHR48041:SF91">
    <property type="entry name" value="ABC TRANSPORTER G FAMILY MEMBER 28"/>
    <property type="match status" value="1"/>
</dbReference>
<feature type="compositionally biased region" description="Polar residues" evidence="8">
    <location>
        <begin position="571"/>
        <end position="584"/>
    </location>
</feature>
<evidence type="ECO:0000313" key="11">
    <source>
        <dbReference type="EMBL" id="KAG9065497.1"/>
    </source>
</evidence>
<dbReference type="InterPro" id="IPR027417">
    <property type="entry name" value="P-loop_NTPase"/>
</dbReference>
<evidence type="ECO:0000256" key="9">
    <source>
        <dbReference type="SAM" id="Phobius"/>
    </source>
</evidence>
<dbReference type="Pfam" id="PF19055">
    <property type="entry name" value="ABC2_membrane_7"/>
    <property type="match status" value="1"/>
</dbReference>
<dbReference type="InterPro" id="IPR050352">
    <property type="entry name" value="ABCG_transporters"/>
</dbReference>
<sequence length="950" mass="105998">MDPVEYYGLLKLVNAPGIVRSQCTAVRATTAQKTQGPSPSVLRTNTVPPVLSVEDTSASKFGLILFALLLIIGVCIAFWIHNRIEAVRAHHLEKRLRWIHNHHAKHDSLLLPEDEDDSRVEQVRGNDNQPGIHVTDPNNQSTIELTSKEAVVQISPEEDVEVEEDWMSVGTSVRNMKVENSGRVELMFDIEFERLSLTLPNGTPILQNVSGVLRSGRTCAIMGPSGSGKTTLISMLTSKVPKDEGKIRVNGLEQDLSYYRKLIGFVPQEDVMMRELTVHDVLLHSAYMRLPSDLTHSQKTEKVLEIVDFLGLNSTMDSVVGDAEQRGISGGQRKRVNIGMELVTEPSILFLDEPTSGLDSSTSGDVCKLLKSVARRKGLTVAAVIHSPSPIAFNQFDDLLLLGQNGRVVFHGPRTEAPAYFAAIGFPIPVDSSPSDFYMDVISNNVKSKITKKFKPFYLSRYWESYCKRAQTYYADARNGVEYRHPSGAHLASSLTSSPHLNPRVSALVSYSNLNQSAISIQQAGNHGLPEALAMTTLSNNASSHALQSSASSATLHPPSQAHHKRHSRQKSVSLSPQDSLHQRSNPSSPRPSVSLSDFTSMYSEPPPPEKLNFVETVQKSIRIFLIETRMWWKGVFAETLETIEGLFLRRNNPVRNTANPFVMFWLCLNRARLQIYRNQRQFLYDQLLHLGCGLFISVAASRFDYLGRQPDLVCAMTPFQLQPACIHPTDHLTEVGVFIALGVCFAGISVGTTTFGNEKIVYWREKSSGLLTLPYYLAKVIADIPRIVLAGIMFSISLVIFFNERSNYFYLLFIIVCLYAVAFAMGYLLSALVPQNRVALVGTGFTLAWAIVFSGDAPDLADVMSSDASGGYAATRWLWVISAPRYAIEAIYLREVQARPWEEIQKEPLSHTYELGEFWWCFQAMAFILLGWHVLAFFAFKLMDRSKQK</sequence>
<dbReference type="InterPro" id="IPR013525">
    <property type="entry name" value="ABC2_TM"/>
</dbReference>
<keyword evidence="7 9" id="KW-0472">Membrane</keyword>
<dbReference type="InterPro" id="IPR017871">
    <property type="entry name" value="ABC_transporter-like_CS"/>
</dbReference>
<dbReference type="GO" id="GO:0016020">
    <property type="term" value="C:membrane"/>
    <property type="evidence" value="ECO:0007669"/>
    <property type="project" value="UniProtKB-SubCell"/>
</dbReference>
<evidence type="ECO:0000256" key="1">
    <source>
        <dbReference type="ARBA" id="ARBA00004141"/>
    </source>
</evidence>
<gene>
    <name evidence="11" type="ORF">KI688_001785</name>
</gene>
<keyword evidence="12" id="KW-1185">Reference proteome</keyword>
<dbReference type="Gene3D" id="3.40.50.300">
    <property type="entry name" value="P-loop containing nucleotide triphosphate hydrolases"/>
    <property type="match status" value="1"/>
</dbReference>
<evidence type="ECO:0000256" key="5">
    <source>
        <dbReference type="ARBA" id="ARBA00022840"/>
    </source>
</evidence>
<name>A0A9P7XRV4_9FUNG</name>
<comment type="subcellular location">
    <subcellularLocation>
        <location evidence="1">Membrane</location>
        <topology evidence="1">Multi-pass membrane protein</topology>
    </subcellularLocation>
</comment>
<keyword evidence="6 9" id="KW-1133">Transmembrane helix</keyword>
<dbReference type="AlphaFoldDB" id="A0A9P7XRV4"/>
<evidence type="ECO:0000256" key="6">
    <source>
        <dbReference type="ARBA" id="ARBA00022989"/>
    </source>
</evidence>
<evidence type="ECO:0000256" key="8">
    <source>
        <dbReference type="SAM" id="MobiDB-lite"/>
    </source>
</evidence>
<dbReference type="PANTHER" id="PTHR48041">
    <property type="entry name" value="ABC TRANSPORTER G FAMILY MEMBER 28"/>
    <property type="match status" value="1"/>
</dbReference>
<dbReference type="OrthoDB" id="66620at2759"/>
<evidence type="ECO:0000259" key="10">
    <source>
        <dbReference type="PROSITE" id="PS50893"/>
    </source>
</evidence>
<dbReference type="SMART" id="SM00382">
    <property type="entry name" value="AAA"/>
    <property type="match status" value="1"/>
</dbReference>
<dbReference type="Pfam" id="PF00005">
    <property type="entry name" value="ABC_tran"/>
    <property type="match status" value="1"/>
</dbReference>
<dbReference type="Pfam" id="PF01061">
    <property type="entry name" value="ABC2_membrane"/>
    <property type="match status" value="1"/>
</dbReference>
<dbReference type="PROSITE" id="PS50893">
    <property type="entry name" value="ABC_TRANSPORTER_2"/>
    <property type="match status" value="1"/>
</dbReference>
<dbReference type="InterPro" id="IPR043926">
    <property type="entry name" value="ABCG_dom"/>
</dbReference>
<feature type="compositionally biased region" description="Low complexity" evidence="8">
    <location>
        <begin position="585"/>
        <end position="597"/>
    </location>
</feature>
<keyword evidence="3 9" id="KW-0812">Transmembrane</keyword>
<keyword evidence="4" id="KW-0547">Nucleotide-binding</keyword>
<accession>A0A9P7XRV4</accession>
<dbReference type="SUPFAM" id="SSF52540">
    <property type="entry name" value="P-loop containing nucleoside triphosphate hydrolases"/>
    <property type="match status" value="1"/>
</dbReference>
<feature type="transmembrane region" description="Helical" evidence="9">
    <location>
        <begin position="918"/>
        <end position="941"/>
    </location>
</feature>
<evidence type="ECO:0000256" key="2">
    <source>
        <dbReference type="ARBA" id="ARBA00022448"/>
    </source>
</evidence>
<proteinExistence type="predicted"/>
<keyword evidence="5" id="KW-0067">ATP-binding</keyword>
<dbReference type="Proteomes" id="UP000707451">
    <property type="component" value="Unassembled WGS sequence"/>
</dbReference>
<dbReference type="InterPro" id="IPR003439">
    <property type="entry name" value="ABC_transporter-like_ATP-bd"/>
</dbReference>
<dbReference type="GO" id="GO:0016887">
    <property type="term" value="F:ATP hydrolysis activity"/>
    <property type="evidence" value="ECO:0007669"/>
    <property type="project" value="InterPro"/>
</dbReference>
<dbReference type="PROSITE" id="PS00211">
    <property type="entry name" value="ABC_TRANSPORTER_1"/>
    <property type="match status" value="1"/>
</dbReference>
<feature type="region of interest" description="Disordered" evidence="8">
    <location>
        <begin position="544"/>
        <end position="602"/>
    </location>
</feature>
<feature type="transmembrane region" description="Helical" evidence="9">
    <location>
        <begin position="809"/>
        <end position="830"/>
    </location>
</feature>
<dbReference type="FunFam" id="3.40.50.300:FF:000367">
    <property type="entry name" value="ABC transporter G family member 24"/>
    <property type="match status" value="1"/>
</dbReference>
<organism evidence="11 12">
    <name type="scientific">Linnemannia hyalina</name>
    <dbReference type="NCBI Taxonomy" id="64524"/>
    <lineage>
        <taxon>Eukaryota</taxon>
        <taxon>Fungi</taxon>
        <taxon>Fungi incertae sedis</taxon>
        <taxon>Mucoromycota</taxon>
        <taxon>Mortierellomycotina</taxon>
        <taxon>Mortierellomycetes</taxon>
        <taxon>Mortierellales</taxon>
        <taxon>Mortierellaceae</taxon>
        <taxon>Linnemannia</taxon>
    </lineage>
</organism>
<reference evidence="11" key="1">
    <citation type="submission" date="2021-06" db="EMBL/GenBank/DDBJ databases">
        <title>Genome Sequence of Mortierella hyaline Strain SCG-10, a Cold-Adapted, Nitrate-Reducing Fungus Isolated from Soil in Minnesota, USA.</title>
        <authorList>
            <person name="Aldossari N."/>
        </authorList>
    </citation>
    <scope>NUCLEOTIDE SEQUENCE</scope>
    <source>
        <strain evidence="11">SCG-10</strain>
    </source>
</reference>
<feature type="compositionally biased region" description="Low complexity" evidence="8">
    <location>
        <begin position="544"/>
        <end position="554"/>
    </location>
</feature>
<feature type="transmembrane region" description="Helical" evidence="9">
    <location>
        <begin position="777"/>
        <end position="803"/>
    </location>
</feature>
<dbReference type="GO" id="GO:0140359">
    <property type="term" value="F:ABC-type transporter activity"/>
    <property type="evidence" value="ECO:0007669"/>
    <property type="project" value="InterPro"/>
</dbReference>
<feature type="domain" description="ABC transporter" evidence="10">
    <location>
        <begin position="190"/>
        <end position="430"/>
    </location>
</feature>
<evidence type="ECO:0000313" key="12">
    <source>
        <dbReference type="Proteomes" id="UP000707451"/>
    </source>
</evidence>
<evidence type="ECO:0000256" key="4">
    <source>
        <dbReference type="ARBA" id="ARBA00022741"/>
    </source>
</evidence>
<comment type="caution">
    <text evidence="11">The sequence shown here is derived from an EMBL/GenBank/DDBJ whole genome shotgun (WGS) entry which is preliminary data.</text>
</comment>
<dbReference type="EMBL" id="JAHRHY010000011">
    <property type="protein sequence ID" value="KAG9065497.1"/>
    <property type="molecule type" value="Genomic_DNA"/>
</dbReference>
<dbReference type="GO" id="GO:0005524">
    <property type="term" value="F:ATP binding"/>
    <property type="evidence" value="ECO:0007669"/>
    <property type="project" value="UniProtKB-KW"/>
</dbReference>